<dbReference type="SUPFAM" id="SSF88874">
    <property type="entry name" value="Receptor-binding domain of short tail fibre protein gp12"/>
    <property type="match status" value="1"/>
</dbReference>
<protein>
    <recommendedName>
        <fullName evidence="3">Phage tail collar domain-containing protein</fullName>
    </recommendedName>
</protein>
<sequence length="316" mass="32234">MAKNTFLSWDTVANLNTDVGGINIGEGCPPSNLNNSDRTIMAILRRDVDGKTVYASKSSSYLAVADDNNAALRFTAAATLSLTAAATLGANWHVTIIANGGDVTVDPNASETIDGAQTLVVPDGGAATIYCSGSAFYTDGLAQISALVSLMSDGWGAFPIGVPVPVMTHKGVSSPPTNKSYRYVKLTAADAYNTGFITSESVSGTAPLLIATGVISLAGSPLDGQTINLWNSEGRIPRAGSSAGTLQNDAFQDHGHPIVGSDGTGGGVAIVNGAGGGFSPNNKTAGAVLAATGGTPRTANETRMKNEAVTYYMRIK</sequence>
<gene>
    <name evidence="1" type="ORF">GR204_24325</name>
</gene>
<evidence type="ECO:0000313" key="1">
    <source>
        <dbReference type="EMBL" id="NEI37075.1"/>
    </source>
</evidence>
<organism evidence="1 2">
    <name type="scientific">Rhizobium leguminosarum</name>
    <dbReference type="NCBI Taxonomy" id="384"/>
    <lineage>
        <taxon>Bacteria</taxon>
        <taxon>Pseudomonadati</taxon>
        <taxon>Pseudomonadota</taxon>
        <taxon>Alphaproteobacteria</taxon>
        <taxon>Hyphomicrobiales</taxon>
        <taxon>Rhizobiaceae</taxon>
        <taxon>Rhizobium/Agrobacterium group</taxon>
        <taxon>Rhizobium</taxon>
    </lineage>
</organism>
<dbReference type="EMBL" id="WUEZ01000031">
    <property type="protein sequence ID" value="NEI37075.1"/>
    <property type="molecule type" value="Genomic_DNA"/>
</dbReference>
<proteinExistence type="predicted"/>
<comment type="caution">
    <text evidence="1">The sequence shown here is derived from an EMBL/GenBank/DDBJ whole genome shotgun (WGS) entry which is preliminary data.</text>
</comment>
<dbReference type="AlphaFoldDB" id="A0A6P0BBH7"/>
<name>A0A6P0BBH7_RHILE</name>
<reference evidence="1 2" key="1">
    <citation type="submission" date="2019-12" db="EMBL/GenBank/DDBJ databases">
        <title>Rhizobium genotypes associated with high levels of biological nitrogen fixation by grain legumes in a temperate-maritime cropping system.</title>
        <authorList>
            <person name="Maluk M."/>
            <person name="Francesc Ferrando Molina F."/>
            <person name="Lopez Del Egido L."/>
            <person name="Lafos M."/>
            <person name="Langarica-Fuentes A."/>
            <person name="Gebre Yohannes G."/>
            <person name="Young M.W."/>
            <person name="Martin P."/>
            <person name="Gantlett R."/>
            <person name="Kenicer G."/>
            <person name="Hawes C."/>
            <person name="Begg G.S."/>
            <person name="Quilliam R.S."/>
            <person name="Squire G.R."/>
            <person name="Poole P.S."/>
            <person name="Young P.W."/>
            <person name="Iannetta P.M."/>
            <person name="James E.K."/>
        </authorList>
    </citation>
    <scope>NUCLEOTIDE SEQUENCE [LARGE SCALE GENOMIC DNA]</scope>
    <source>
        <strain evidence="1 2">JHI1096</strain>
    </source>
</reference>
<evidence type="ECO:0000313" key="2">
    <source>
        <dbReference type="Proteomes" id="UP000471560"/>
    </source>
</evidence>
<evidence type="ECO:0008006" key="3">
    <source>
        <dbReference type="Google" id="ProtNLM"/>
    </source>
</evidence>
<accession>A0A6P0BBH7</accession>
<dbReference type="Proteomes" id="UP000471560">
    <property type="component" value="Unassembled WGS sequence"/>
</dbReference>
<dbReference type="RefSeq" id="WP_164578074.1">
    <property type="nucleotide sequence ID" value="NZ_WUEZ01000031.1"/>
</dbReference>